<evidence type="ECO:0000313" key="3">
    <source>
        <dbReference type="EMBL" id="SNZ08121.1"/>
    </source>
</evidence>
<keyword evidence="4" id="KW-1185">Reference proteome</keyword>
<dbReference type="PANTHER" id="PTHR43418">
    <property type="entry name" value="MULTIFUNCTIONAL TRYPTOPHAN BIOSYNTHESIS PROTEIN-RELATED"/>
    <property type="match status" value="1"/>
</dbReference>
<evidence type="ECO:0000256" key="1">
    <source>
        <dbReference type="ARBA" id="ARBA00022962"/>
    </source>
</evidence>
<name>A0A285NKE9_9HYPH</name>
<dbReference type="CDD" id="cd01743">
    <property type="entry name" value="GATase1_Anthranilate_Synthase"/>
    <property type="match status" value="1"/>
</dbReference>
<keyword evidence="1" id="KW-0315">Glutamine amidotransferase</keyword>
<dbReference type="InterPro" id="IPR017926">
    <property type="entry name" value="GATASE"/>
</dbReference>
<dbReference type="RefSeq" id="WP_097152631.1">
    <property type="nucleotide sequence ID" value="NZ_OBEL01000001.1"/>
</dbReference>
<feature type="domain" description="Glutamine amidotransferase" evidence="2">
    <location>
        <begin position="3"/>
        <end position="187"/>
    </location>
</feature>
<dbReference type="AlphaFoldDB" id="A0A285NKE9"/>
<evidence type="ECO:0000313" key="4">
    <source>
        <dbReference type="Proteomes" id="UP000219439"/>
    </source>
</evidence>
<dbReference type="GO" id="GO:0000162">
    <property type="term" value="P:L-tryptophan biosynthetic process"/>
    <property type="evidence" value="ECO:0007669"/>
    <property type="project" value="TreeGrafter"/>
</dbReference>
<dbReference type="NCBIfam" id="TIGR00566">
    <property type="entry name" value="trpG_papA"/>
    <property type="match status" value="1"/>
</dbReference>
<dbReference type="Pfam" id="PF00117">
    <property type="entry name" value="GATase"/>
    <property type="match status" value="1"/>
</dbReference>
<dbReference type="PRINTS" id="PR00097">
    <property type="entry name" value="ANTSNTHASEII"/>
</dbReference>
<sequence>MILILDNYDSFVFNLARYFEELDQQVTVYRNDALSLDGIARLDPTALVLSPGPCAPQQAGICLEAIRHFSGKLPILGICLGHQAIGEAFGGVVSRAIEPMHGRASHLKHRSTGLFNQIPSPLAVARYHSLIVENETLPDCLEVTVKSNKGEIMVLRHKDHPTFGLQFHPESILTQHGHNLLKNFLEEAHVWRSGNQS</sequence>
<dbReference type="OrthoDB" id="9803598at2"/>
<dbReference type="SUPFAM" id="SSF52317">
    <property type="entry name" value="Class I glutamine amidotransferase-like"/>
    <property type="match status" value="1"/>
</dbReference>
<dbReference type="PRINTS" id="PR00096">
    <property type="entry name" value="GATASE"/>
</dbReference>
<gene>
    <name evidence="3" type="ORF">SAMN06265368_1464</name>
</gene>
<proteinExistence type="predicted"/>
<dbReference type="PANTHER" id="PTHR43418:SF4">
    <property type="entry name" value="MULTIFUNCTIONAL TRYPTOPHAN BIOSYNTHESIS PROTEIN"/>
    <property type="match status" value="1"/>
</dbReference>
<organism evidence="3 4">
    <name type="scientific">Cohaesibacter gelatinilyticus</name>
    <dbReference type="NCBI Taxonomy" id="372072"/>
    <lineage>
        <taxon>Bacteria</taxon>
        <taxon>Pseudomonadati</taxon>
        <taxon>Pseudomonadota</taxon>
        <taxon>Alphaproteobacteria</taxon>
        <taxon>Hyphomicrobiales</taxon>
        <taxon>Cohaesibacteraceae</taxon>
    </lineage>
</organism>
<dbReference type="Proteomes" id="UP000219439">
    <property type="component" value="Unassembled WGS sequence"/>
</dbReference>
<protein>
    <submittedName>
        <fullName evidence="3">Anthranilate synthase, component II</fullName>
    </submittedName>
</protein>
<dbReference type="InterPro" id="IPR050472">
    <property type="entry name" value="Anth_synth/Amidotransfase"/>
</dbReference>
<dbReference type="InterPro" id="IPR006221">
    <property type="entry name" value="TrpG/PapA_dom"/>
</dbReference>
<dbReference type="PROSITE" id="PS51273">
    <property type="entry name" value="GATASE_TYPE_1"/>
    <property type="match status" value="1"/>
</dbReference>
<dbReference type="Gene3D" id="3.40.50.880">
    <property type="match status" value="1"/>
</dbReference>
<dbReference type="GO" id="GO:0005829">
    <property type="term" value="C:cytosol"/>
    <property type="evidence" value="ECO:0007669"/>
    <property type="project" value="TreeGrafter"/>
</dbReference>
<dbReference type="FunFam" id="3.40.50.880:FF:000003">
    <property type="entry name" value="Anthranilate synthase component II"/>
    <property type="match status" value="1"/>
</dbReference>
<dbReference type="GO" id="GO:0004049">
    <property type="term" value="F:anthranilate synthase activity"/>
    <property type="evidence" value="ECO:0007669"/>
    <property type="project" value="TreeGrafter"/>
</dbReference>
<dbReference type="InterPro" id="IPR029062">
    <property type="entry name" value="Class_I_gatase-like"/>
</dbReference>
<evidence type="ECO:0000259" key="2">
    <source>
        <dbReference type="Pfam" id="PF00117"/>
    </source>
</evidence>
<accession>A0A285NKE9</accession>
<dbReference type="PRINTS" id="PR00099">
    <property type="entry name" value="CPSGATASE"/>
</dbReference>
<reference evidence="3 4" key="1">
    <citation type="submission" date="2017-09" db="EMBL/GenBank/DDBJ databases">
        <authorList>
            <person name="Ehlers B."/>
            <person name="Leendertz F.H."/>
        </authorList>
    </citation>
    <scope>NUCLEOTIDE SEQUENCE [LARGE SCALE GENOMIC DNA]</scope>
    <source>
        <strain evidence="3 4">DSM 18289</strain>
    </source>
</reference>
<dbReference type="EMBL" id="OBEL01000001">
    <property type="protein sequence ID" value="SNZ08121.1"/>
    <property type="molecule type" value="Genomic_DNA"/>
</dbReference>